<dbReference type="UniPathway" id="UPA00114"/>
<dbReference type="GO" id="GO:0045493">
    <property type="term" value="P:xylan catabolic process"/>
    <property type="evidence" value="ECO:0007669"/>
    <property type="project" value="UniProtKB-UniRule"/>
</dbReference>
<feature type="compositionally biased region" description="Pro residues" evidence="11">
    <location>
        <begin position="234"/>
        <end position="248"/>
    </location>
</feature>
<dbReference type="InterPro" id="IPR013320">
    <property type="entry name" value="ConA-like_dom_sf"/>
</dbReference>
<dbReference type="GO" id="GO:0031176">
    <property type="term" value="F:endo-1,4-beta-xylanase activity"/>
    <property type="evidence" value="ECO:0007669"/>
    <property type="project" value="UniProtKB-UniRule"/>
</dbReference>
<dbReference type="OrthoDB" id="9806342at2"/>
<dbReference type="PROSITE" id="PS51175">
    <property type="entry name" value="CBM6"/>
    <property type="match status" value="1"/>
</dbReference>
<comment type="similarity">
    <text evidence="9 10">Belongs to the glycosyl hydrolase 11 (cellulase G) family.</text>
</comment>
<evidence type="ECO:0000313" key="16">
    <source>
        <dbReference type="Proteomes" id="UP000282076"/>
    </source>
</evidence>
<evidence type="ECO:0000259" key="14">
    <source>
        <dbReference type="PROSITE" id="PS51761"/>
    </source>
</evidence>
<dbReference type="PRINTS" id="PR00911">
    <property type="entry name" value="GLHYDRLASE11"/>
</dbReference>
<dbReference type="Gene3D" id="2.60.120.180">
    <property type="match status" value="1"/>
</dbReference>
<sequence length="369" mass="39827">MKQTRMRLFLAVLICFALTLPTVIAHAATTITSNQTGTQDGYDYELWKDSGTTSMTLNSGGAFSATWSNINNALFRKGKKFNATQTHQQVGNISINYSATFNPGGNSYLTVYGWTKSPLVEFYIVDNWGTYRPTGTQKGTLTVDGGTYDIYETTRTNQPSIEGTATFKQYWSVRQSKRSSGTISVSEHFKKWESLGMPMGKLYEVALTVEGYQSSGNADVTTNVLTIGGGSNPTPTPTPSPTPTPPPGGGTTRVEAESMTKGGQYTGNISSPFNGVALYANNDLVKFTQNFTSGTHNFALRGASNNSNMARVDLKIGGVTKGSFYFGGSSPAVYTLNNVSHGTGNQEIQLVVTTDNGTWDAYLDYLEIS</sequence>
<dbReference type="InterPro" id="IPR005084">
    <property type="entry name" value="CBM6"/>
</dbReference>
<dbReference type="PROSITE" id="PS51761">
    <property type="entry name" value="GH11_3"/>
    <property type="match status" value="1"/>
</dbReference>
<evidence type="ECO:0000313" key="15">
    <source>
        <dbReference type="EMBL" id="RKP58226.1"/>
    </source>
</evidence>
<evidence type="ECO:0000256" key="4">
    <source>
        <dbReference type="ARBA" id="ARBA00022651"/>
    </source>
</evidence>
<organism evidence="15 16">
    <name type="scientific">Cohnella endophytica</name>
    <dbReference type="NCBI Taxonomy" id="2419778"/>
    <lineage>
        <taxon>Bacteria</taxon>
        <taxon>Bacillati</taxon>
        <taxon>Bacillota</taxon>
        <taxon>Bacilli</taxon>
        <taxon>Bacillales</taxon>
        <taxon>Paenibacillaceae</taxon>
        <taxon>Cohnella</taxon>
    </lineage>
</organism>
<evidence type="ECO:0000256" key="11">
    <source>
        <dbReference type="SAM" id="MobiDB-lite"/>
    </source>
</evidence>
<evidence type="ECO:0000256" key="1">
    <source>
        <dbReference type="ARBA" id="ARBA00000681"/>
    </source>
</evidence>
<gene>
    <name evidence="15" type="ORF">D7Z26_01635</name>
</gene>
<dbReference type="InterPro" id="IPR018208">
    <property type="entry name" value="GH11_AS_1"/>
</dbReference>
<keyword evidence="6 9" id="KW-0119">Carbohydrate metabolism</keyword>
<proteinExistence type="inferred from homology"/>
<keyword evidence="16" id="KW-1185">Reference proteome</keyword>
<comment type="catalytic activity">
    <reaction evidence="1 9 10">
        <text>Endohydrolysis of (1-&gt;4)-beta-D-xylosidic linkages in xylans.</text>
        <dbReference type="EC" id="3.2.1.8"/>
    </reaction>
</comment>
<accession>A0A494YC32</accession>
<dbReference type="PROSITE" id="PS00776">
    <property type="entry name" value="GH11_1"/>
    <property type="match status" value="1"/>
</dbReference>
<evidence type="ECO:0000256" key="9">
    <source>
        <dbReference type="PROSITE-ProRule" id="PRU01097"/>
    </source>
</evidence>
<name>A0A494YC32_9BACL</name>
<dbReference type="Gene3D" id="2.60.120.260">
    <property type="entry name" value="Galactose-binding domain-like"/>
    <property type="match status" value="1"/>
</dbReference>
<dbReference type="InterPro" id="IPR033123">
    <property type="entry name" value="GH11_dom"/>
</dbReference>
<feature type="chain" id="PRO_5019777387" description="Endo-1,4-beta-xylanase" evidence="12">
    <location>
        <begin position="28"/>
        <end position="369"/>
    </location>
</feature>
<dbReference type="SUPFAM" id="SSF49899">
    <property type="entry name" value="Concanavalin A-like lectins/glucanases"/>
    <property type="match status" value="1"/>
</dbReference>
<protein>
    <recommendedName>
        <fullName evidence="3 9">Endo-1,4-beta-xylanase</fullName>
        <ecNumber evidence="3 9">3.2.1.8</ecNumber>
    </recommendedName>
</protein>
<dbReference type="InterPro" id="IPR001137">
    <property type="entry name" value="Glyco_hydro_11"/>
</dbReference>
<dbReference type="EC" id="3.2.1.8" evidence="3 9"/>
<keyword evidence="5 9" id="KW-0378">Hydrolase</keyword>
<evidence type="ECO:0000256" key="7">
    <source>
        <dbReference type="ARBA" id="ARBA00023295"/>
    </source>
</evidence>
<keyword evidence="7 9" id="KW-0326">Glycosidase</keyword>
<dbReference type="InterPro" id="IPR013319">
    <property type="entry name" value="GH11/12"/>
</dbReference>
<evidence type="ECO:0000256" key="8">
    <source>
        <dbReference type="ARBA" id="ARBA00023326"/>
    </source>
</evidence>
<dbReference type="Pfam" id="PF00457">
    <property type="entry name" value="Glyco_hydro_11"/>
    <property type="match status" value="1"/>
</dbReference>
<dbReference type="PANTHER" id="PTHR46828">
    <property type="entry name" value="ENDO-1,4-BETA-XYLANASE A-RELATED"/>
    <property type="match status" value="1"/>
</dbReference>
<dbReference type="GO" id="GO:0030246">
    <property type="term" value="F:carbohydrate binding"/>
    <property type="evidence" value="ECO:0007669"/>
    <property type="project" value="InterPro"/>
</dbReference>
<dbReference type="InterPro" id="IPR008979">
    <property type="entry name" value="Galactose-bd-like_sf"/>
</dbReference>
<feature type="region of interest" description="Disordered" evidence="11">
    <location>
        <begin position="225"/>
        <end position="254"/>
    </location>
</feature>
<evidence type="ECO:0000256" key="5">
    <source>
        <dbReference type="ARBA" id="ARBA00022801"/>
    </source>
</evidence>
<dbReference type="AlphaFoldDB" id="A0A494YC32"/>
<reference evidence="15 16" key="1">
    <citation type="submission" date="2018-10" db="EMBL/GenBank/DDBJ databases">
        <title>Cohnella sp. M2MS4P-1, whole genome shotgun sequence.</title>
        <authorList>
            <person name="Tuo L."/>
        </authorList>
    </citation>
    <scope>NUCLEOTIDE SEQUENCE [LARGE SCALE GENOMIC DNA]</scope>
    <source>
        <strain evidence="15 16">M2MS4P-1</strain>
    </source>
</reference>
<evidence type="ECO:0000256" key="6">
    <source>
        <dbReference type="ARBA" id="ARBA00023277"/>
    </source>
</evidence>
<evidence type="ECO:0000259" key="13">
    <source>
        <dbReference type="PROSITE" id="PS51175"/>
    </source>
</evidence>
<feature type="domain" description="GH11" evidence="14">
    <location>
        <begin position="30"/>
        <end position="223"/>
    </location>
</feature>
<dbReference type="InterPro" id="IPR033119">
    <property type="entry name" value="GH11_AS_2"/>
</dbReference>
<feature type="active site" description="Proton donor" evidence="9">
    <location>
        <position position="210"/>
    </location>
</feature>
<evidence type="ECO:0000256" key="10">
    <source>
        <dbReference type="RuleBase" id="RU362015"/>
    </source>
</evidence>
<evidence type="ECO:0000256" key="2">
    <source>
        <dbReference type="ARBA" id="ARBA00004851"/>
    </source>
</evidence>
<dbReference type="CDD" id="cd04078">
    <property type="entry name" value="CBM36_xylanase-like"/>
    <property type="match status" value="1"/>
</dbReference>
<dbReference type="PANTHER" id="PTHR46828:SF2">
    <property type="entry name" value="ENDO-1,4-BETA-XYLANASE A-RELATED"/>
    <property type="match status" value="1"/>
</dbReference>
<keyword evidence="12" id="KW-0732">Signal</keyword>
<comment type="caution">
    <text evidence="15">The sequence shown here is derived from an EMBL/GenBank/DDBJ whole genome shotgun (WGS) entry which is preliminary data.</text>
</comment>
<dbReference type="PROSITE" id="PS00777">
    <property type="entry name" value="GH11_2"/>
    <property type="match status" value="1"/>
</dbReference>
<keyword evidence="8 9" id="KW-0624">Polysaccharide degradation</keyword>
<dbReference type="SUPFAM" id="SSF49785">
    <property type="entry name" value="Galactose-binding domain-like"/>
    <property type="match status" value="1"/>
</dbReference>
<feature type="active site" description="Nucleophile" evidence="9">
    <location>
        <position position="121"/>
    </location>
</feature>
<feature type="signal peptide" evidence="12">
    <location>
        <begin position="1"/>
        <end position="27"/>
    </location>
</feature>
<evidence type="ECO:0000256" key="3">
    <source>
        <dbReference type="ARBA" id="ARBA00012590"/>
    </source>
</evidence>
<feature type="domain" description="CBM6" evidence="13">
    <location>
        <begin position="252"/>
        <end position="369"/>
    </location>
</feature>
<keyword evidence="4 9" id="KW-0858">Xylan degradation</keyword>
<dbReference type="RefSeq" id="WP_120974125.1">
    <property type="nucleotide sequence ID" value="NZ_RBZM01000001.1"/>
</dbReference>
<comment type="pathway">
    <text evidence="2 9 10">Glycan degradation; xylan degradation.</text>
</comment>
<dbReference type="EMBL" id="RBZM01000001">
    <property type="protein sequence ID" value="RKP58226.1"/>
    <property type="molecule type" value="Genomic_DNA"/>
</dbReference>
<dbReference type="Proteomes" id="UP000282076">
    <property type="component" value="Unassembled WGS sequence"/>
</dbReference>
<evidence type="ECO:0000256" key="12">
    <source>
        <dbReference type="SAM" id="SignalP"/>
    </source>
</evidence>